<name>A0A2R6NEQ5_9APHY</name>
<comment type="caution">
    <text evidence="1">The sequence shown here is derived from an EMBL/GenBank/DDBJ whole genome shotgun (WGS) entry which is preliminary data.</text>
</comment>
<dbReference type="Proteomes" id="UP000186601">
    <property type="component" value="Unassembled WGS sequence"/>
</dbReference>
<accession>A0A2R6NEQ5</accession>
<protein>
    <submittedName>
        <fullName evidence="1">Uncharacterized protein</fullName>
    </submittedName>
</protein>
<evidence type="ECO:0000313" key="2">
    <source>
        <dbReference type="Proteomes" id="UP000186601"/>
    </source>
</evidence>
<evidence type="ECO:0000313" key="1">
    <source>
        <dbReference type="EMBL" id="PSR70728.1"/>
    </source>
</evidence>
<reference evidence="1 2" key="1">
    <citation type="submission" date="2018-02" db="EMBL/GenBank/DDBJ databases">
        <title>Genome sequence of the basidiomycete white-rot fungus Phlebia centrifuga.</title>
        <authorList>
            <person name="Granchi Z."/>
            <person name="Peng M."/>
            <person name="de Vries R.P."/>
            <person name="Hilden K."/>
            <person name="Makela M.R."/>
            <person name="Grigoriev I."/>
            <person name="Riley R."/>
        </authorList>
    </citation>
    <scope>NUCLEOTIDE SEQUENCE [LARGE SCALE GENOMIC DNA]</scope>
    <source>
        <strain evidence="1 2">FBCC195</strain>
    </source>
</reference>
<gene>
    <name evidence="1" type="ORF">PHLCEN_2v13394</name>
</gene>
<dbReference type="EMBL" id="MLYV02001332">
    <property type="protein sequence ID" value="PSR70728.1"/>
    <property type="molecule type" value="Genomic_DNA"/>
</dbReference>
<keyword evidence="2" id="KW-1185">Reference proteome</keyword>
<proteinExistence type="predicted"/>
<sequence length="220" mass="24291">MIPAELLFNIIISFVGGYIDDVLAGPLSLRNASESGMDDPKGYTGTTRDTETYVQNLLIPLLSTSYRMRAMTLSALSSTLGIPLNTKGVKSLAVQPWMHIYPVRLYWANPLDVQARSLAFAAAVTSPVLQAYVEIALTNAQTKYAPYPVHISLGSHHRHPGLDSQDLLKHELHIISKRIRGITDDAVRHLLMDRMEECRIYVHARPTNGAGVSPTSVSRE</sequence>
<organism evidence="1 2">
    <name type="scientific">Hermanssonia centrifuga</name>
    <dbReference type="NCBI Taxonomy" id="98765"/>
    <lineage>
        <taxon>Eukaryota</taxon>
        <taxon>Fungi</taxon>
        <taxon>Dikarya</taxon>
        <taxon>Basidiomycota</taxon>
        <taxon>Agaricomycotina</taxon>
        <taxon>Agaricomycetes</taxon>
        <taxon>Polyporales</taxon>
        <taxon>Meruliaceae</taxon>
        <taxon>Hermanssonia</taxon>
    </lineage>
</organism>
<dbReference type="AlphaFoldDB" id="A0A2R6NEQ5"/>